<dbReference type="Gene3D" id="3.90.79.10">
    <property type="entry name" value="Nucleoside Triphosphate Pyrophosphohydrolase"/>
    <property type="match status" value="1"/>
</dbReference>
<name>A9UX49_MONBE</name>
<proteinExistence type="predicted"/>
<keyword evidence="4" id="KW-1185">Reference proteome</keyword>
<evidence type="ECO:0000313" key="3">
    <source>
        <dbReference type="EMBL" id="EDQ90154.1"/>
    </source>
</evidence>
<dbReference type="AlphaFoldDB" id="A9UX49"/>
<organism evidence="3 4">
    <name type="scientific">Monosiga brevicollis</name>
    <name type="common">Choanoflagellate</name>
    <dbReference type="NCBI Taxonomy" id="81824"/>
    <lineage>
        <taxon>Eukaryota</taxon>
        <taxon>Choanoflagellata</taxon>
        <taxon>Craspedida</taxon>
        <taxon>Salpingoecidae</taxon>
        <taxon>Monosiga</taxon>
    </lineage>
</organism>
<dbReference type="GO" id="GO:0035539">
    <property type="term" value="F:8-oxo-7,8-dihydrodeoxyguanosine triphosphate pyrophosphatase activity"/>
    <property type="evidence" value="ECO:0000318"/>
    <property type="project" value="GO_Central"/>
</dbReference>
<dbReference type="GO" id="GO:0005829">
    <property type="term" value="C:cytosol"/>
    <property type="evidence" value="ECO:0000318"/>
    <property type="project" value="GO_Central"/>
</dbReference>
<dbReference type="InterPro" id="IPR020084">
    <property type="entry name" value="NUDIX_hydrolase_CS"/>
</dbReference>
<protein>
    <recommendedName>
        <fullName evidence="2">Nudix hydrolase domain-containing protein</fullName>
    </recommendedName>
</protein>
<dbReference type="PROSITE" id="PS00893">
    <property type="entry name" value="NUDIX_BOX"/>
    <property type="match status" value="1"/>
</dbReference>
<dbReference type="GO" id="GO:0006203">
    <property type="term" value="P:dGTP catabolic process"/>
    <property type="evidence" value="ECO:0000318"/>
    <property type="project" value="GO_Central"/>
</dbReference>
<dbReference type="FunCoup" id="A9UX49">
    <property type="interactions" value="229"/>
</dbReference>
<reference evidence="3 4" key="1">
    <citation type="journal article" date="2008" name="Nature">
        <title>The genome of the choanoflagellate Monosiga brevicollis and the origin of metazoans.</title>
        <authorList>
            <consortium name="JGI Sequencing"/>
            <person name="King N."/>
            <person name="Westbrook M.J."/>
            <person name="Young S.L."/>
            <person name="Kuo A."/>
            <person name="Abedin M."/>
            <person name="Chapman J."/>
            <person name="Fairclough S."/>
            <person name="Hellsten U."/>
            <person name="Isogai Y."/>
            <person name="Letunic I."/>
            <person name="Marr M."/>
            <person name="Pincus D."/>
            <person name="Putnam N."/>
            <person name="Rokas A."/>
            <person name="Wright K.J."/>
            <person name="Zuzow R."/>
            <person name="Dirks W."/>
            <person name="Good M."/>
            <person name="Goodstein D."/>
            <person name="Lemons D."/>
            <person name="Li W."/>
            <person name="Lyons J.B."/>
            <person name="Morris A."/>
            <person name="Nichols S."/>
            <person name="Richter D.J."/>
            <person name="Salamov A."/>
            <person name="Bork P."/>
            <person name="Lim W.A."/>
            <person name="Manning G."/>
            <person name="Miller W.T."/>
            <person name="McGinnis W."/>
            <person name="Shapiro H."/>
            <person name="Tjian R."/>
            <person name="Grigoriev I.V."/>
            <person name="Rokhsar D."/>
        </authorList>
    </citation>
    <scope>NUCLEOTIDE SEQUENCE [LARGE SCALE GENOMIC DNA]</scope>
    <source>
        <strain evidence="4">MX1 / ATCC 50154</strain>
    </source>
</reference>
<dbReference type="CDD" id="cd04678">
    <property type="entry name" value="NUDIX_MTH2_Nudt15"/>
    <property type="match status" value="1"/>
</dbReference>
<dbReference type="PANTHER" id="PTHR16099">
    <property type="entry name" value="8-OXO-DGTP DIPHOSPHATES NUDT15"/>
    <property type="match status" value="1"/>
</dbReference>
<dbReference type="KEGG" id="mbr:MONBRDRAFT_16267"/>
<dbReference type="PANTHER" id="PTHR16099:SF5">
    <property type="entry name" value="NUCLEOTIDE TRIPHOSPHATE DIPHOSPHATASE NUDT15"/>
    <property type="match status" value="1"/>
</dbReference>
<dbReference type="GeneID" id="5890276"/>
<dbReference type="SUPFAM" id="SSF55811">
    <property type="entry name" value="Nudix"/>
    <property type="match status" value="1"/>
</dbReference>
<sequence>MLQVGVVCFVRAEAHPGCILLGRRLARHSDGNPKGQGTFAAPGGHLEFGEDIITAAQREVREECGVSLHNAALSATFNVIDAPSHYHFIVLAVVGDIHEVSSREPVNAEPSKCEGWFWHEWQQPLPQPTFQSLVVARDQAFSPF</sequence>
<gene>
    <name evidence="3" type="ORF">MONBRDRAFT_16267</name>
</gene>
<dbReference type="InterPro" id="IPR015797">
    <property type="entry name" value="NUDIX_hydrolase-like_dom_sf"/>
</dbReference>
<dbReference type="Pfam" id="PF00293">
    <property type="entry name" value="NUDIX"/>
    <property type="match status" value="1"/>
</dbReference>
<dbReference type="InterPro" id="IPR000086">
    <property type="entry name" value="NUDIX_hydrolase_dom"/>
</dbReference>
<dbReference type="Proteomes" id="UP000001357">
    <property type="component" value="Unassembled WGS sequence"/>
</dbReference>
<dbReference type="EMBL" id="CH991548">
    <property type="protein sequence ID" value="EDQ90154.1"/>
    <property type="molecule type" value="Genomic_DNA"/>
</dbReference>
<evidence type="ECO:0000313" key="4">
    <source>
        <dbReference type="Proteomes" id="UP000001357"/>
    </source>
</evidence>
<feature type="domain" description="Nudix hydrolase" evidence="2">
    <location>
        <begin position="1"/>
        <end position="144"/>
    </location>
</feature>
<dbReference type="STRING" id="81824.A9UX49"/>
<dbReference type="OMA" id="HFEASRN"/>
<evidence type="ECO:0000256" key="1">
    <source>
        <dbReference type="ARBA" id="ARBA00022801"/>
    </source>
</evidence>
<keyword evidence="1" id="KW-0378">Hydrolase</keyword>
<dbReference type="RefSeq" id="XP_001744921.1">
    <property type="nucleotide sequence ID" value="XM_001744869.1"/>
</dbReference>
<evidence type="ECO:0000259" key="2">
    <source>
        <dbReference type="PROSITE" id="PS51462"/>
    </source>
</evidence>
<dbReference type="PROSITE" id="PS51462">
    <property type="entry name" value="NUDIX"/>
    <property type="match status" value="1"/>
</dbReference>
<dbReference type="FunFam" id="3.90.79.10:FF:000150">
    <property type="entry name" value="Nudix hydrolase, putative"/>
    <property type="match status" value="1"/>
</dbReference>
<dbReference type="InParanoid" id="A9UX49"/>
<accession>A9UX49</accession>